<dbReference type="PROSITE" id="PS51257">
    <property type="entry name" value="PROKAR_LIPOPROTEIN"/>
    <property type="match status" value="1"/>
</dbReference>
<dbReference type="EMBL" id="JAGSOJ010000001">
    <property type="protein sequence ID" value="MCM1989411.1"/>
    <property type="molecule type" value="Genomic_DNA"/>
</dbReference>
<evidence type="ECO:0000313" key="8">
    <source>
        <dbReference type="EMBL" id="MCM1989411.1"/>
    </source>
</evidence>
<feature type="domain" description="Survival protein SurE-like phosphatase/nucleotidase" evidence="7">
    <location>
        <begin position="62"/>
        <end position="247"/>
    </location>
</feature>
<dbReference type="InterPro" id="IPR002828">
    <property type="entry name" value="SurE-like_Pase/nucleotidase"/>
</dbReference>
<reference evidence="8" key="2">
    <citation type="submission" date="2021-04" db="EMBL/GenBank/DDBJ databases">
        <authorList>
            <person name="Dong X."/>
        </authorList>
    </citation>
    <scope>NUCLEOTIDE SEQUENCE</scope>
    <source>
        <strain evidence="8">ZWT</strain>
    </source>
</reference>
<dbReference type="EC" id="3.1.3.5" evidence="3"/>
<protein>
    <recommendedName>
        <fullName evidence="3">5'-nucleotidase</fullName>
        <ecNumber evidence="3">3.1.3.5</ecNumber>
    </recommendedName>
</protein>
<evidence type="ECO:0000259" key="7">
    <source>
        <dbReference type="Pfam" id="PF01975"/>
    </source>
</evidence>
<comment type="catalytic activity">
    <reaction evidence="1">
        <text>a ribonucleoside 5'-phosphate + H2O = a ribonucleoside + phosphate</text>
        <dbReference type="Rhea" id="RHEA:12484"/>
        <dbReference type="ChEBI" id="CHEBI:15377"/>
        <dbReference type="ChEBI" id="CHEBI:18254"/>
        <dbReference type="ChEBI" id="CHEBI:43474"/>
        <dbReference type="ChEBI" id="CHEBI:58043"/>
        <dbReference type="EC" id="3.1.3.5"/>
    </reaction>
</comment>
<feature type="chain" id="PRO_5039888017" description="5'-nucleotidase" evidence="6">
    <location>
        <begin position="20"/>
        <end position="325"/>
    </location>
</feature>
<accession>A0A9J6NYR3</accession>
<dbReference type="Proteomes" id="UP001056429">
    <property type="component" value="Unassembled WGS sequence"/>
</dbReference>
<evidence type="ECO:0000256" key="6">
    <source>
        <dbReference type="SAM" id="SignalP"/>
    </source>
</evidence>
<dbReference type="Gene3D" id="3.40.1210.10">
    <property type="entry name" value="Survival protein SurE-like phosphatase/nucleotidase"/>
    <property type="match status" value="1"/>
</dbReference>
<dbReference type="InterPro" id="IPR030048">
    <property type="entry name" value="SurE"/>
</dbReference>
<dbReference type="RefSeq" id="WP_250858407.1">
    <property type="nucleotide sequence ID" value="NZ_JAGSOJ010000001.1"/>
</dbReference>
<gene>
    <name evidence="8" type="primary">surE</name>
    <name evidence="8" type="ORF">KDK92_06635</name>
</gene>
<dbReference type="SUPFAM" id="SSF64167">
    <property type="entry name" value="SurE-like"/>
    <property type="match status" value="1"/>
</dbReference>
<dbReference type="GO" id="GO:0046872">
    <property type="term" value="F:metal ion binding"/>
    <property type="evidence" value="ECO:0007669"/>
    <property type="project" value="UniProtKB-KW"/>
</dbReference>
<feature type="signal peptide" evidence="6">
    <location>
        <begin position="1"/>
        <end position="19"/>
    </location>
</feature>
<keyword evidence="5 8" id="KW-0378">Hydrolase</keyword>
<dbReference type="PANTHER" id="PTHR30457">
    <property type="entry name" value="5'-NUCLEOTIDASE SURE"/>
    <property type="match status" value="1"/>
</dbReference>
<dbReference type="InterPro" id="IPR036523">
    <property type="entry name" value="SurE-like_sf"/>
</dbReference>
<evidence type="ECO:0000256" key="2">
    <source>
        <dbReference type="ARBA" id="ARBA00011062"/>
    </source>
</evidence>
<keyword evidence="6" id="KW-0732">Signal</keyword>
<evidence type="ECO:0000313" key="9">
    <source>
        <dbReference type="Proteomes" id="UP001056429"/>
    </source>
</evidence>
<sequence>MNKRLKLASILTAISMATALTLTGCSETTEKAQSDEKVMAQKVELVDNGVSAEERENRPMRILLINDDGHDGMGIQMLFDKLTEVGYEAWMVAPLTNQSGTGTSILWNKEAHELVEYGDKKYAFEGTPSDCFKAAVHVVMPEKPDLVISGVNDGPNFGEVQFNSGTVGGAARAVRHGYPAIAASLNILNDENLEGFMIPAVDFAVNMVNELNEEWKAGNMLMPLGTGLSYNYPAVPAEEVQGVKFIENEEVYTDFQNYAYDEEKGGIYNSMDMDKFMGQIKNPEVVTDLTEANRGFVTITVIDGNWNAEQEKEDYMKEVLKDIQP</sequence>
<name>A0A9J6NYR3_9CLOT</name>
<evidence type="ECO:0000256" key="3">
    <source>
        <dbReference type="ARBA" id="ARBA00012643"/>
    </source>
</evidence>
<proteinExistence type="inferred from homology"/>
<comment type="caution">
    <text evidence="8">The sequence shown here is derived from an EMBL/GenBank/DDBJ whole genome shotgun (WGS) entry which is preliminary data.</text>
</comment>
<evidence type="ECO:0000256" key="5">
    <source>
        <dbReference type="ARBA" id="ARBA00022801"/>
    </source>
</evidence>
<reference evidence="8" key="1">
    <citation type="journal article" date="2021" name="mSystems">
        <title>Bacteria and Archaea Synergistically Convert Glycine Betaine to Biogenic Methane in the Formosa Cold Seep of the South China Sea.</title>
        <authorList>
            <person name="Li L."/>
            <person name="Zhang W."/>
            <person name="Zhang S."/>
            <person name="Song L."/>
            <person name="Sun Q."/>
            <person name="Zhang H."/>
            <person name="Xiang H."/>
            <person name="Dong X."/>
        </authorList>
    </citation>
    <scope>NUCLEOTIDE SEQUENCE</scope>
    <source>
        <strain evidence="8">ZWT</strain>
    </source>
</reference>
<dbReference type="Pfam" id="PF01975">
    <property type="entry name" value="SurE"/>
    <property type="match status" value="1"/>
</dbReference>
<dbReference type="GO" id="GO:0008253">
    <property type="term" value="F:5'-nucleotidase activity"/>
    <property type="evidence" value="ECO:0007669"/>
    <property type="project" value="UniProtKB-EC"/>
</dbReference>
<evidence type="ECO:0000256" key="4">
    <source>
        <dbReference type="ARBA" id="ARBA00022723"/>
    </source>
</evidence>
<keyword evidence="9" id="KW-1185">Reference proteome</keyword>
<evidence type="ECO:0000256" key="1">
    <source>
        <dbReference type="ARBA" id="ARBA00000815"/>
    </source>
</evidence>
<dbReference type="NCBIfam" id="TIGR00087">
    <property type="entry name" value="surE"/>
    <property type="match status" value="1"/>
</dbReference>
<dbReference type="PANTHER" id="PTHR30457:SF0">
    <property type="entry name" value="PHOSPHATASE, PUTATIVE (AFU_ORTHOLOGUE AFUA_4G01070)-RELATED"/>
    <property type="match status" value="1"/>
</dbReference>
<organism evidence="8 9">
    <name type="scientific">Oceanirhabdus seepicola</name>
    <dbReference type="NCBI Taxonomy" id="2828781"/>
    <lineage>
        <taxon>Bacteria</taxon>
        <taxon>Bacillati</taxon>
        <taxon>Bacillota</taxon>
        <taxon>Clostridia</taxon>
        <taxon>Eubacteriales</taxon>
        <taxon>Clostridiaceae</taxon>
        <taxon>Oceanirhabdus</taxon>
    </lineage>
</organism>
<keyword evidence="4" id="KW-0479">Metal-binding</keyword>
<comment type="similarity">
    <text evidence="2">Belongs to the SurE nucleotidase family.</text>
</comment>
<dbReference type="AlphaFoldDB" id="A0A9J6NYR3"/>